<gene>
    <name evidence="2" type="ORF">BOTBODRAFT_443050</name>
</gene>
<reference evidence="3" key="1">
    <citation type="journal article" date="2014" name="Proc. Natl. Acad. Sci. U.S.A.">
        <title>Extensive sampling of basidiomycete genomes demonstrates inadequacy of the white-rot/brown-rot paradigm for wood decay fungi.</title>
        <authorList>
            <person name="Riley R."/>
            <person name="Salamov A.A."/>
            <person name="Brown D.W."/>
            <person name="Nagy L.G."/>
            <person name="Floudas D."/>
            <person name="Held B.W."/>
            <person name="Levasseur A."/>
            <person name="Lombard V."/>
            <person name="Morin E."/>
            <person name="Otillar R."/>
            <person name="Lindquist E.A."/>
            <person name="Sun H."/>
            <person name="LaButti K.M."/>
            <person name="Schmutz J."/>
            <person name="Jabbour D."/>
            <person name="Luo H."/>
            <person name="Baker S.E."/>
            <person name="Pisabarro A.G."/>
            <person name="Walton J.D."/>
            <person name="Blanchette R.A."/>
            <person name="Henrissat B."/>
            <person name="Martin F."/>
            <person name="Cullen D."/>
            <person name="Hibbett D.S."/>
            <person name="Grigoriev I.V."/>
        </authorList>
    </citation>
    <scope>NUCLEOTIDE SEQUENCE [LARGE SCALE GENOMIC DNA]</scope>
    <source>
        <strain evidence="3">FD-172 SS1</strain>
    </source>
</reference>
<feature type="coiled-coil region" evidence="1">
    <location>
        <begin position="38"/>
        <end position="93"/>
    </location>
</feature>
<evidence type="ECO:0008006" key="4">
    <source>
        <dbReference type="Google" id="ProtNLM"/>
    </source>
</evidence>
<dbReference type="EMBL" id="KL198019">
    <property type="protein sequence ID" value="KDQ19569.1"/>
    <property type="molecule type" value="Genomic_DNA"/>
</dbReference>
<evidence type="ECO:0000313" key="3">
    <source>
        <dbReference type="Proteomes" id="UP000027195"/>
    </source>
</evidence>
<dbReference type="Gene3D" id="3.80.10.10">
    <property type="entry name" value="Ribonuclease Inhibitor"/>
    <property type="match status" value="1"/>
</dbReference>
<evidence type="ECO:0000256" key="1">
    <source>
        <dbReference type="SAM" id="Coils"/>
    </source>
</evidence>
<dbReference type="AlphaFoldDB" id="A0A067MVD3"/>
<organism evidence="2 3">
    <name type="scientific">Botryobasidium botryosum (strain FD-172 SS1)</name>
    <dbReference type="NCBI Taxonomy" id="930990"/>
    <lineage>
        <taxon>Eukaryota</taxon>
        <taxon>Fungi</taxon>
        <taxon>Dikarya</taxon>
        <taxon>Basidiomycota</taxon>
        <taxon>Agaricomycotina</taxon>
        <taxon>Agaricomycetes</taxon>
        <taxon>Cantharellales</taxon>
        <taxon>Botryobasidiaceae</taxon>
        <taxon>Botryobasidium</taxon>
    </lineage>
</organism>
<sequence>MVLRAKKITRLQPSSTHQQVRLSEAYHWFQLWRVLMDLHSARALLSEKTAVLEALNEEIAVEEKRKRDVERTITSLRERHELLKAEVISLRAAVAAVRRIPPEVLGEICTLSVLCHQTPPLNLASVNRTWYTTVINMPELWCRVELDLGPGRKKQPGLTRPENLETYLARSQHRPLTVLIQRAQSSPEMSRGTKHLFKVLRQSIQRWRSLYVIEDTDSKIFLTLSHITDASLSLETLSLCLCSRAKGQKPFPTDPDMDVTEVLDDFQPTPQLKELYFSGLATVPFGSLISEFDESGPPLGWLSSITTLTLRDGGWADGIPELSRNILRMLKETRHLQAFRLTSADHCWLNDEWPESTFVTLPALQHLHIGFGLATKLLDRITTPILQTLHLRESGFTTSEEDNIFKDEKDADHIRDFFERSSPPLRALRFVEVEMHHGDYKRLLLTLDRLEILEICSKALMEIPSIAFLSSPLKNSGVWVCPQLREAGFSSSSGKVSASLLVSFLEARNPDQSGTNAPSRLVKLGHDAKGYTKQELELMGRFVKLKKLTGNELSLL</sequence>
<dbReference type="HOGENOM" id="CLU_040935_0_0_1"/>
<keyword evidence="1" id="KW-0175">Coiled coil</keyword>
<dbReference type="OrthoDB" id="2269034at2759"/>
<dbReference type="Proteomes" id="UP000027195">
    <property type="component" value="Unassembled WGS sequence"/>
</dbReference>
<accession>A0A067MVD3</accession>
<proteinExistence type="predicted"/>
<dbReference type="InParanoid" id="A0A067MVD3"/>
<dbReference type="InterPro" id="IPR032675">
    <property type="entry name" value="LRR_dom_sf"/>
</dbReference>
<evidence type="ECO:0000313" key="2">
    <source>
        <dbReference type="EMBL" id="KDQ19569.1"/>
    </source>
</evidence>
<dbReference type="SUPFAM" id="SSF52047">
    <property type="entry name" value="RNI-like"/>
    <property type="match status" value="1"/>
</dbReference>
<name>A0A067MVD3_BOTB1</name>
<keyword evidence="3" id="KW-1185">Reference proteome</keyword>
<protein>
    <recommendedName>
        <fullName evidence="4">F-box domain-containing protein</fullName>
    </recommendedName>
</protein>